<dbReference type="RefSeq" id="WP_406581922.1">
    <property type="nucleotide sequence ID" value="NZ_JBJHQH010000014.1"/>
</dbReference>
<dbReference type="Proteomes" id="UP001623041">
    <property type="component" value="Unassembled WGS sequence"/>
</dbReference>
<accession>A0ABW8RJ02</accession>
<reference evidence="1 2" key="1">
    <citation type="submission" date="2024-11" db="EMBL/GenBank/DDBJ databases">
        <authorList>
            <person name="Lucas J.A."/>
        </authorList>
    </citation>
    <scope>NUCLEOTIDE SEQUENCE [LARGE SCALE GENOMIC DNA]</scope>
    <source>
        <strain evidence="1 2">Z 5.4</strain>
    </source>
</reference>
<protein>
    <submittedName>
        <fullName evidence="1">Uncharacterized protein</fullName>
    </submittedName>
</protein>
<name>A0ABW8RJ02_9BACI</name>
<comment type="caution">
    <text evidence="1">The sequence shown here is derived from an EMBL/GenBank/DDBJ whole genome shotgun (WGS) entry which is preliminary data.</text>
</comment>
<gene>
    <name evidence="1" type="ORF">ACJEBI_18190</name>
</gene>
<sequence length="62" mass="6709">MQELIGTCKCCNKKIYCLDGFYNGVVTDEKENYCFECYEKRKAEAPCSAPTSAGGAAGEVGL</sequence>
<evidence type="ECO:0000313" key="1">
    <source>
        <dbReference type="EMBL" id="MFK9093401.1"/>
    </source>
</evidence>
<keyword evidence="2" id="KW-1185">Reference proteome</keyword>
<organism evidence="1 2">
    <name type="scientific">Bacillus salipaludis</name>
    <dbReference type="NCBI Taxonomy" id="2547811"/>
    <lineage>
        <taxon>Bacteria</taxon>
        <taxon>Bacillati</taxon>
        <taxon>Bacillota</taxon>
        <taxon>Bacilli</taxon>
        <taxon>Bacillales</taxon>
        <taxon>Bacillaceae</taxon>
        <taxon>Bacillus</taxon>
    </lineage>
</organism>
<proteinExistence type="predicted"/>
<evidence type="ECO:0000313" key="2">
    <source>
        <dbReference type="Proteomes" id="UP001623041"/>
    </source>
</evidence>
<dbReference type="EMBL" id="JBJHQH010000014">
    <property type="protein sequence ID" value="MFK9093401.1"/>
    <property type="molecule type" value="Genomic_DNA"/>
</dbReference>